<sequence>MDCLEFNKQKILDEMYKRGYFYEGKYRGCSQAVIAAIREFFEIDDLVFKCASGFSGGIADQAKGTCGAFSGCVMVISYFFGRSFEEYGISGSKFKYRSLIKQIRERFEEEFGGETCPLVQTKVFGKYYNFSKPDEKEKFEEAGAHKDKCTHVVGLAAMWLADVLIREGILPKNI</sequence>
<dbReference type="STRING" id="520767.ATZ99_17000"/>
<evidence type="ECO:0000313" key="1">
    <source>
        <dbReference type="EMBL" id="KYO65251.1"/>
    </source>
</evidence>
<name>A0A162MCI2_9FIRM</name>
<gene>
    <name evidence="1" type="ORF">ATZ99_17000</name>
</gene>
<evidence type="ECO:0008006" key="3">
    <source>
        <dbReference type="Google" id="ProtNLM"/>
    </source>
</evidence>
<protein>
    <recommendedName>
        <fullName evidence="3">C_GCAxxG_C_C family protein</fullName>
    </recommendedName>
</protein>
<comment type="caution">
    <text evidence="1">The sequence shown here is derived from an EMBL/GenBank/DDBJ whole genome shotgun (WGS) entry which is preliminary data.</text>
</comment>
<accession>A0A162MCI2</accession>
<dbReference type="RefSeq" id="WP_068748815.1">
    <property type="nucleotide sequence ID" value="NZ_LOHZ01000036.1"/>
</dbReference>
<evidence type="ECO:0000313" key="2">
    <source>
        <dbReference type="Proteomes" id="UP000075737"/>
    </source>
</evidence>
<dbReference type="Proteomes" id="UP000075737">
    <property type="component" value="Unassembled WGS sequence"/>
</dbReference>
<dbReference type="AlphaFoldDB" id="A0A162MCI2"/>
<reference evidence="1 2" key="1">
    <citation type="submission" date="2015-12" db="EMBL/GenBank/DDBJ databases">
        <title>Draft genome of Thermovenabulum gondwanense isolated from a red thermophilic microbial mat colonisisng an outflow channel of a bore well.</title>
        <authorList>
            <person name="Patel B.K."/>
        </authorList>
    </citation>
    <scope>NUCLEOTIDE SEQUENCE [LARGE SCALE GENOMIC DNA]</scope>
    <source>
        <strain evidence="1 2">R270</strain>
    </source>
</reference>
<organism evidence="1 2">
    <name type="scientific">Thermovenabulum gondwanense</name>
    <dbReference type="NCBI Taxonomy" id="520767"/>
    <lineage>
        <taxon>Bacteria</taxon>
        <taxon>Bacillati</taxon>
        <taxon>Bacillota</taxon>
        <taxon>Clostridia</taxon>
        <taxon>Thermosediminibacterales</taxon>
        <taxon>Thermosediminibacteraceae</taxon>
        <taxon>Thermovenabulum</taxon>
    </lineage>
</organism>
<dbReference type="InterPro" id="IPR010181">
    <property type="entry name" value="CGCAxxGCC_motif"/>
</dbReference>
<dbReference type="NCBIfam" id="TIGR01909">
    <property type="entry name" value="C_GCAxxG_C_C"/>
    <property type="match status" value="1"/>
</dbReference>
<keyword evidence="2" id="KW-1185">Reference proteome</keyword>
<proteinExistence type="predicted"/>
<dbReference type="Pfam" id="PF09719">
    <property type="entry name" value="C_GCAxxG_C_C"/>
    <property type="match status" value="1"/>
</dbReference>
<dbReference type="EMBL" id="LOHZ01000036">
    <property type="protein sequence ID" value="KYO65251.1"/>
    <property type="molecule type" value="Genomic_DNA"/>
</dbReference>
<dbReference type="OrthoDB" id="369897at2"/>